<evidence type="ECO:0000259" key="1">
    <source>
        <dbReference type="PROSITE" id="PS51674"/>
    </source>
</evidence>
<feature type="domain" description="4Fe-4S Wbl-type" evidence="1">
    <location>
        <begin position="11"/>
        <end position="79"/>
    </location>
</feature>
<dbReference type="Proteomes" id="UP000252530">
    <property type="component" value="Unassembled WGS sequence"/>
</dbReference>
<name>A0A366K9N6_9BIFI</name>
<dbReference type="Pfam" id="PF02467">
    <property type="entry name" value="Whib"/>
    <property type="match status" value="1"/>
</dbReference>
<dbReference type="PROSITE" id="PS51674">
    <property type="entry name" value="4FE4S_WBL"/>
    <property type="match status" value="1"/>
</dbReference>
<dbReference type="EMBL" id="PDCG01000003">
    <property type="protein sequence ID" value="RBP97878.1"/>
    <property type="molecule type" value="Genomic_DNA"/>
</dbReference>
<evidence type="ECO:0000313" key="3">
    <source>
        <dbReference type="Proteomes" id="UP000252530"/>
    </source>
</evidence>
<evidence type="ECO:0000313" key="2">
    <source>
        <dbReference type="EMBL" id="RBP97878.1"/>
    </source>
</evidence>
<sequence length="152" mass="16964">MTCGNTNSAGLCGRFPADWSDKLWGLDETDDSREQADLRRAGKAICRHCPIRGACLAMAIVTGDQHGIYGGLSIHERHQVRIRALAAGIPVNRRDSVTLRKLTVWLRAHPDVFDEAQKQESQARQLRDNRKAQALHRVGRQASPDLQDALFN</sequence>
<accession>A0A366K9N6</accession>
<dbReference type="RefSeq" id="WP_113860127.1">
    <property type="nucleotide sequence ID" value="NZ_PDCG01000003.1"/>
</dbReference>
<organism evidence="2 3">
    <name type="scientific">Bifidobacterium aemilianum</name>
    <dbReference type="NCBI Taxonomy" id="2493120"/>
    <lineage>
        <taxon>Bacteria</taxon>
        <taxon>Bacillati</taxon>
        <taxon>Actinomycetota</taxon>
        <taxon>Actinomycetes</taxon>
        <taxon>Bifidobacteriales</taxon>
        <taxon>Bifidobacteriaceae</taxon>
        <taxon>Bifidobacterium</taxon>
    </lineage>
</organism>
<comment type="caution">
    <text evidence="2">The sequence shown here is derived from an EMBL/GenBank/DDBJ whole genome shotgun (WGS) entry which is preliminary data.</text>
</comment>
<dbReference type="InterPro" id="IPR034768">
    <property type="entry name" value="4FE4S_WBL"/>
</dbReference>
<protein>
    <recommendedName>
        <fullName evidence="1">4Fe-4S Wbl-type domain-containing protein</fullName>
    </recommendedName>
</protein>
<dbReference type="OrthoDB" id="5244115at2"/>
<keyword evidence="3" id="KW-1185">Reference proteome</keyword>
<dbReference type="AlphaFoldDB" id="A0A366K9N6"/>
<proteinExistence type="predicted"/>
<reference evidence="2 3" key="1">
    <citation type="submission" date="2017-10" db="EMBL/GenBank/DDBJ databases">
        <title>Bifidobacterium xylocopum sp. nov. and Bifidobacterium aemilianum sp. nov., from the carpenter bee (Xylocopa violacea) digestive tract.</title>
        <authorList>
            <person name="Alberoni D."/>
            <person name="Baffoni L."/>
            <person name="Di Gioia D."/>
            <person name="Gaggia F."/>
            <person name="Biavati B."/>
        </authorList>
    </citation>
    <scope>NUCLEOTIDE SEQUENCE [LARGE SCALE GENOMIC DNA]</scope>
    <source>
        <strain evidence="2 3">XV10</strain>
    </source>
</reference>
<gene>
    <name evidence="2" type="ORF">CRD60_04655</name>
</gene>